<proteinExistence type="predicted"/>
<protein>
    <recommendedName>
        <fullName evidence="4">DUF4906 domain-containing protein</fullName>
    </recommendedName>
</protein>
<dbReference type="EMBL" id="WDER01000004">
    <property type="protein sequence ID" value="KAB6086421.1"/>
    <property type="molecule type" value="Genomic_DNA"/>
</dbReference>
<gene>
    <name evidence="2" type="ORF">GA560_02775</name>
</gene>
<evidence type="ECO:0000313" key="2">
    <source>
        <dbReference type="EMBL" id="KAB6086421.1"/>
    </source>
</evidence>
<comment type="caution">
    <text evidence="2">The sequence shown here is derived from an EMBL/GenBank/DDBJ whole genome shotgun (WGS) entry which is preliminary data.</text>
</comment>
<sequence length="521" mass="56317">MIRKIYTLLILGLCLGFVACGDDNDSVDPNAAAPVIKFPMEQLEVDLNKVDNLPVVAVIKSQAGLQSVTMKLQTVEGVTEYKTVTDFFNPNSYSLSENLEYNANYEAFIIEATDKLNHVTSGTLPIAVTDVMARPVITFDPEKIVYDEMDENPVIPRTTFKIVSEAGLKLVETYLVSATGQESKGSAGLDGKKEFIYDEMIEYKEGDKGFKVKAVDIYDNVTISTLPVEYKTVPVPVLTLPSEPMSGTTDAKLAIPIKAESVRGIQEVTIYRVENGEEVLALNEKKNGELQLDYVSEVSLTEATSQIKVVVSDGRVGKERSGTVKVYVNMEVITVNIASQPLANTGHEAYPGVYGLLSLNDMKTYSVDYALGSADNAKNVDLCFYCMGNGSNKESTPRLYPINGAKQSEFRGSNNANLGSAAVKNQTGLLKLTKFDYDNATVASISAEISGSLVIGKEVNPMAVGDIIAFKTASASTAGADRIGVMRIIDMTPSYGQGALSTTGNTQARVVTVEIKFPKKK</sequence>
<accession>A0A4Q5DP09</accession>
<dbReference type="RefSeq" id="WP_151921880.1">
    <property type="nucleotide sequence ID" value="NZ_RCXZ01000005.1"/>
</dbReference>
<evidence type="ECO:0000256" key="1">
    <source>
        <dbReference type="SAM" id="SignalP"/>
    </source>
</evidence>
<dbReference type="AlphaFoldDB" id="A0A4Q5DP09"/>
<evidence type="ECO:0000313" key="3">
    <source>
        <dbReference type="Proteomes" id="UP000474077"/>
    </source>
</evidence>
<evidence type="ECO:0008006" key="4">
    <source>
        <dbReference type="Google" id="ProtNLM"/>
    </source>
</evidence>
<dbReference type="Proteomes" id="UP000474077">
    <property type="component" value="Unassembled WGS sequence"/>
</dbReference>
<reference evidence="2 3" key="1">
    <citation type="journal article" date="2019" name="Nat. Med.">
        <title>A library of human gut bacterial isolates paired with longitudinal multiomics data enables mechanistic microbiome research.</title>
        <authorList>
            <person name="Poyet M."/>
            <person name="Groussin M."/>
            <person name="Gibbons S.M."/>
            <person name="Avila-Pacheco J."/>
            <person name="Jiang X."/>
            <person name="Kearney S.M."/>
            <person name="Perrotta A.R."/>
            <person name="Berdy B."/>
            <person name="Zhao S."/>
            <person name="Lieberman T.D."/>
            <person name="Swanson P.K."/>
            <person name="Smith M."/>
            <person name="Roesemann S."/>
            <person name="Alexander J.E."/>
            <person name="Rich S.A."/>
            <person name="Livny J."/>
            <person name="Vlamakis H."/>
            <person name="Clish C."/>
            <person name="Bullock K."/>
            <person name="Deik A."/>
            <person name="Scott J."/>
            <person name="Pierce K.A."/>
            <person name="Xavier R.J."/>
            <person name="Alm E.J."/>
        </authorList>
    </citation>
    <scope>NUCLEOTIDE SEQUENCE [LARGE SCALE GENOMIC DNA]</scope>
    <source>
        <strain evidence="2 3">BIOML-A73</strain>
    </source>
</reference>
<keyword evidence="1" id="KW-0732">Signal</keyword>
<feature type="chain" id="PRO_5030097755" description="DUF4906 domain-containing protein" evidence="1">
    <location>
        <begin position="22"/>
        <end position="521"/>
    </location>
</feature>
<organism evidence="2 3">
    <name type="scientific">Bacteroides xylanisolvens</name>
    <dbReference type="NCBI Taxonomy" id="371601"/>
    <lineage>
        <taxon>Bacteria</taxon>
        <taxon>Pseudomonadati</taxon>
        <taxon>Bacteroidota</taxon>
        <taxon>Bacteroidia</taxon>
        <taxon>Bacteroidales</taxon>
        <taxon>Bacteroidaceae</taxon>
        <taxon>Bacteroides</taxon>
    </lineage>
</organism>
<dbReference type="PROSITE" id="PS51257">
    <property type="entry name" value="PROKAR_LIPOPROTEIN"/>
    <property type="match status" value="1"/>
</dbReference>
<feature type="signal peptide" evidence="1">
    <location>
        <begin position="1"/>
        <end position="21"/>
    </location>
</feature>
<name>A0A4Q5DP09_9BACE</name>